<evidence type="ECO:0000313" key="5">
    <source>
        <dbReference type="EMBL" id="CAB3998252.1"/>
    </source>
</evidence>
<evidence type="ECO:0000256" key="3">
    <source>
        <dbReference type="ARBA" id="ARBA00023242"/>
    </source>
</evidence>
<dbReference type="CDD" id="cd09509">
    <property type="entry name" value="SAM_Polycomb"/>
    <property type="match status" value="1"/>
</dbReference>
<gene>
    <name evidence="5" type="ORF">PACLA_8A074438</name>
</gene>
<feature type="compositionally biased region" description="Low complexity" evidence="4">
    <location>
        <begin position="248"/>
        <end position="261"/>
    </location>
</feature>
<name>A0A6S7H5N9_PARCT</name>
<dbReference type="SUPFAM" id="SSF47769">
    <property type="entry name" value="SAM/Pointed domain"/>
    <property type="match status" value="1"/>
</dbReference>
<keyword evidence="3" id="KW-0539">Nucleus</keyword>
<dbReference type="EMBL" id="CACRXK020003309">
    <property type="protein sequence ID" value="CAB3998252.1"/>
    <property type="molecule type" value="Genomic_DNA"/>
</dbReference>
<dbReference type="Pfam" id="PF01342">
    <property type="entry name" value="SAND"/>
    <property type="match status" value="1"/>
</dbReference>
<reference evidence="5" key="1">
    <citation type="submission" date="2020-04" db="EMBL/GenBank/DDBJ databases">
        <authorList>
            <person name="Alioto T."/>
            <person name="Alioto T."/>
            <person name="Gomez Garrido J."/>
        </authorList>
    </citation>
    <scope>NUCLEOTIDE SEQUENCE</scope>
    <source>
        <strain evidence="5">A484AB</strain>
    </source>
</reference>
<feature type="compositionally biased region" description="Basic and acidic residues" evidence="4">
    <location>
        <begin position="417"/>
        <end position="435"/>
    </location>
</feature>
<feature type="region of interest" description="Disordered" evidence="4">
    <location>
        <begin position="410"/>
        <end position="466"/>
    </location>
</feature>
<dbReference type="AlphaFoldDB" id="A0A6S7H5N9"/>
<evidence type="ECO:0000313" key="6">
    <source>
        <dbReference type="Proteomes" id="UP001152795"/>
    </source>
</evidence>
<dbReference type="Pfam" id="PF00536">
    <property type="entry name" value="SAM_1"/>
    <property type="match status" value="1"/>
</dbReference>
<protein>
    <submittedName>
        <fullName evidence="5">Sterile alpha motif domain-containing 11-like</fullName>
    </submittedName>
</protein>
<dbReference type="InterPro" id="IPR000770">
    <property type="entry name" value="SAND_dom"/>
</dbReference>
<dbReference type="SUPFAM" id="SSF63763">
    <property type="entry name" value="SAND domain-like"/>
    <property type="match status" value="1"/>
</dbReference>
<dbReference type="Gene3D" id="3.10.390.10">
    <property type="entry name" value="SAND domain-like"/>
    <property type="match status" value="1"/>
</dbReference>
<dbReference type="Proteomes" id="UP001152795">
    <property type="component" value="Unassembled WGS sequence"/>
</dbReference>
<feature type="region of interest" description="Disordered" evidence="4">
    <location>
        <begin position="1"/>
        <end position="28"/>
    </location>
</feature>
<dbReference type="InterPro" id="IPR010919">
    <property type="entry name" value="SAND-like_dom_sf"/>
</dbReference>
<organism evidence="5 6">
    <name type="scientific">Paramuricea clavata</name>
    <name type="common">Red gorgonian</name>
    <name type="synonym">Violescent sea-whip</name>
    <dbReference type="NCBI Taxonomy" id="317549"/>
    <lineage>
        <taxon>Eukaryota</taxon>
        <taxon>Metazoa</taxon>
        <taxon>Cnidaria</taxon>
        <taxon>Anthozoa</taxon>
        <taxon>Octocorallia</taxon>
        <taxon>Malacalcyonacea</taxon>
        <taxon>Plexauridae</taxon>
        <taxon>Paramuricea</taxon>
    </lineage>
</organism>
<keyword evidence="2" id="KW-0804">Transcription</keyword>
<dbReference type="PROSITE" id="PS50864">
    <property type="entry name" value="SAND"/>
    <property type="match status" value="1"/>
</dbReference>
<dbReference type="InterPro" id="IPR013761">
    <property type="entry name" value="SAM/pointed_sf"/>
</dbReference>
<dbReference type="PROSITE" id="PS50105">
    <property type="entry name" value="SAM_DOMAIN"/>
    <property type="match status" value="1"/>
</dbReference>
<dbReference type="OrthoDB" id="6433810at2759"/>
<sequence length="562" mass="62845">MSESQDSTATVYSRSGDTAVSSEMNSDITNGNIFKNTESFRRESLDNSTRNTVHALIPEEPLEIQCGEKTAVLFVSKLCQGSKGPCIFYGNEWLTPNELQYICGRETAKDWKRSIRHKGKSLKSLIAQGFLKVHPPICDCPGCRVSSPVNRSRLADKCGFSKISSYLTEKSMAEGFPTMWRRSSTSSDEPEQAKSESLDDESLPQRSQSDEPRFYRPVDQIQVAKRPRSSSPDLDRDRINIIKRRCMSETSETSAEMSKAADSYKLSLSPSSATYDVEKKCDVIDLDMKLQHNTSTIRAPLRRDLPVLTLPSSVYTANVLYGHNQPHIGLHRHVTSPRLLSPSFVRPSVASPAQIRLLHEQAVTPSHIYAQQLRQDFAGMATMFPYTFTHPLPRTQLLAPQFKKLTSEIEQNNTNEVSERSPDDKQRENSNKENEPNTAENSLSPNSEATSSPKHDSLDKSRSSSVENLKFCNEEGESQSSAGMYSDLASIAAQWDIEEVCKFVSSVAGCSEYCDVFREQEIDGQALILLTEEHLSSKMGLKLGPALKLKSKIDELRCVYTK</sequence>
<evidence type="ECO:0000256" key="1">
    <source>
        <dbReference type="ARBA" id="ARBA00023015"/>
    </source>
</evidence>
<evidence type="ECO:0000256" key="4">
    <source>
        <dbReference type="SAM" id="MobiDB-lite"/>
    </source>
</evidence>
<dbReference type="GO" id="GO:0046872">
    <property type="term" value="F:metal ion binding"/>
    <property type="evidence" value="ECO:0007669"/>
    <property type="project" value="UniProtKB-KW"/>
</dbReference>
<dbReference type="SMART" id="SM00454">
    <property type="entry name" value="SAM"/>
    <property type="match status" value="1"/>
</dbReference>
<dbReference type="PANTHER" id="PTHR10417:SF15">
    <property type="entry name" value="STERILE ALPHA MOTIF DOMAIN-CONTAINING 11"/>
    <property type="match status" value="1"/>
</dbReference>
<proteinExistence type="predicted"/>
<feature type="compositionally biased region" description="Basic and acidic residues" evidence="4">
    <location>
        <begin position="453"/>
        <end position="462"/>
    </location>
</feature>
<keyword evidence="1" id="KW-0805">Transcription regulation</keyword>
<dbReference type="PANTHER" id="PTHR10417">
    <property type="entry name" value="GLUCOCORTICOID MODULATORY ELEMENT-BINDING PROTEIN"/>
    <property type="match status" value="1"/>
</dbReference>
<dbReference type="SMART" id="SM00258">
    <property type="entry name" value="SAND"/>
    <property type="match status" value="1"/>
</dbReference>
<feature type="compositionally biased region" description="Polar residues" evidence="4">
    <location>
        <begin position="436"/>
        <end position="452"/>
    </location>
</feature>
<dbReference type="Gene3D" id="1.10.150.50">
    <property type="entry name" value="Transcription Factor, Ets-1"/>
    <property type="match status" value="1"/>
</dbReference>
<dbReference type="InterPro" id="IPR001660">
    <property type="entry name" value="SAM"/>
</dbReference>
<comment type="caution">
    <text evidence="5">The sequence shown here is derived from an EMBL/GenBank/DDBJ whole genome shotgun (WGS) entry which is preliminary data.</text>
</comment>
<dbReference type="GO" id="GO:0003677">
    <property type="term" value="F:DNA binding"/>
    <property type="evidence" value="ECO:0007669"/>
    <property type="project" value="UniProtKB-KW"/>
</dbReference>
<feature type="region of interest" description="Disordered" evidence="4">
    <location>
        <begin position="180"/>
        <end position="262"/>
    </location>
</feature>
<evidence type="ECO:0000256" key="2">
    <source>
        <dbReference type="ARBA" id="ARBA00023163"/>
    </source>
</evidence>
<keyword evidence="6" id="KW-1185">Reference proteome</keyword>
<accession>A0A6S7H5N9</accession>